<evidence type="ECO:0000256" key="2">
    <source>
        <dbReference type="ARBA" id="ARBA00022581"/>
    </source>
</evidence>
<keyword evidence="4" id="KW-1227">Viral tail protein</keyword>
<dbReference type="GO" id="GO:0098994">
    <property type="term" value="P:symbiont entry into host cell via disruption of host cell envelope"/>
    <property type="evidence" value="ECO:0007669"/>
    <property type="project" value="UniProtKB-KW"/>
</dbReference>
<evidence type="ECO:0000256" key="9">
    <source>
        <dbReference type="ARBA" id="ARBA00035728"/>
    </source>
</evidence>
<reference evidence="12 13" key="1">
    <citation type="submission" date="2023-10" db="EMBL/GenBank/DDBJ databases">
        <authorList>
            <person name="Robby Concha-Eloko"/>
            <person name="Pilar Barberan- Martinez"/>
            <person name="Rafael Sanjuan"/>
            <person name="Pilar Domingo-Calap"/>
        </authorList>
    </citation>
    <scope>NUCLEOTIDE SEQUENCE [LARGE SCALE GENOMIC DNA]</scope>
</reference>
<dbReference type="GO" id="GO:0098015">
    <property type="term" value="C:virus tail"/>
    <property type="evidence" value="ECO:0007669"/>
    <property type="project" value="UniProtKB-KW"/>
</dbReference>
<evidence type="ECO:0000256" key="3">
    <source>
        <dbReference type="ARBA" id="ARBA00022717"/>
    </source>
</evidence>
<accession>A0AAV1MKJ1</accession>
<evidence type="ECO:0000313" key="12">
    <source>
        <dbReference type="EMBL" id="CAK6604943.1"/>
    </source>
</evidence>
<proteinExistence type="predicted"/>
<evidence type="ECO:0000256" key="8">
    <source>
        <dbReference type="ARBA" id="ARBA00023296"/>
    </source>
</evidence>
<evidence type="ECO:0000256" key="1">
    <source>
        <dbReference type="ARBA" id="ARBA00004328"/>
    </source>
</evidence>
<evidence type="ECO:0000256" key="4">
    <source>
        <dbReference type="ARBA" id="ARBA00022732"/>
    </source>
</evidence>
<evidence type="ECO:0000313" key="13">
    <source>
        <dbReference type="Proteomes" id="UP001497409"/>
    </source>
</evidence>
<dbReference type="EMBL" id="OY979396">
    <property type="protein sequence ID" value="CAK6604943.1"/>
    <property type="molecule type" value="Genomic_DNA"/>
</dbReference>
<evidence type="ECO:0000256" key="7">
    <source>
        <dbReference type="ARBA" id="ARBA00023165"/>
    </source>
</evidence>
<keyword evidence="7" id="KW-1233">Viral attachment to host adhesion receptor</keyword>
<dbReference type="GO" id="GO:0098996">
    <property type="term" value="P:symbiont entry into host cell via disruption of host cell glycocalyx"/>
    <property type="evidence" value="ECO:0007669"/>
    <property type="project" value="UniProtKB-KW"/>
</dbReference>
<keyword evidence="5" id="KW-1161">Viral attachment to host cell</keyword>
<feature type="domain" description="Bacteriophage T7 tail fibre protein-like N-terminal" evidence="11">
    <location>
        <begin position="15"/>
        <end position="139"/>
    </location>
</feature>
<protein>
    <recommendedName>
        <fullName evidence="9">Probable tail spike protein</fullName>
    </recommendedName>
</protein>
<keyword evidence="8" id="KW-1160">Virus entry into host cell</keyword>
<dbReference type="GO" id="GO:0098671">
    <property type="term" value="P:adhesion receptor-mediated virion attachment to host cell"/>
    <property type="evidence" value="ECO:0007669"/>
    <property type="project" value="UniProtKB-KW"/>
</dbReference>
<evidence type="ECO:0000259" key="11">
    <source>
        <dbReference type="Pfam" id="PF03906"/>
    </source>
</evidence>
<sequence length="880" mass="95309">MVSLLIQLKEATMDQDIKTVIQYPTGATEFDIPFDYLSRKFVRVSLVSDSDRRLLSNITEYRYVSKTKVKILVSTTGFDRVEIRRFTSATERIVDFNDGSVLRATDLNVAQLQSAHIAEEARDATLLTLSLTDSGELDAHNRRIINVAPGVLPSDAATKGQIDEVIGEAGGILQEVQESQKWIKDYIDEFVNDSANLKLVTWVYNNGAAIGGETSITVDIPERVIAVPALYVNGARKDVEWEYEFSPDTKIITLKTPLNKGDFVICMLSESGTPIMNLLNGPTGANEIGFANGRVSDALGCTWISMYGVKLQTVQSIAAGTAVDMTPRIRAAIEAAKNSDTPLQIDLALQTGPSNNKFFYVTEHIDISGLRTIRGPLYLMANPDTMKETFLTSDAVPRPCMLINMNAKYTDGKIHFSTTTGGQQFDEIQTSFVKDPPHDRWIGQLHTTCYTHFRGQLWSRRCAMRFANTYDCTFGAQVAAVDAGSINYYAFQVGNYPWYDKVDESNSLTFPRVLVHSNKYRDILIEGSKTNINACHIEAAVVGPLTGLVQNTYDKQAPGGIATAVFGPTGGQIGVLNYNIHVNSASRGCLLVNTMGCNVSHIFTDDRADVVVGDIFYLGRGGSIGSIYTRSDVKTIGGSGLTIGNIRCGGNLSNTAVRTTIDAAYVGGHLLVNSGKINYAEIGGNATQDQYGSIHGGNCKGSFTMANSSLLENFTINGPYVSTAASPTVIRCTFNGSFKNTGGGHFERCKLKAFPIESKLSPTYYRCTLTGTVTSGVAGARSYFDKCSVGSYDFDNAQDVMVTIDGGSAASMTQQNYSGAILMTGGFRLTGSSVSIPGFKAPTTLSVGYGAMTINPYSGRGYVLLWSGTQAQWRATSLID</sequence>
<organism evidence="12 13">
    <name type="scientific">Klebsiella phage vB_Kpn_K42PH8</name>
    <dbReference type="NCBI Taxonomy" id="3071665"/>
    <lineage>
        <taxon>Viruses</taxon>
        <taxon>Duplodnaviria</taxon>
        <taxon>Heunggongvirae</taxon>
        <taxon>Uroviricota</taxon>
        <taxon>Caudoviricetes</taxon>
        <taxon>Autographivirales</taxon>
        <taxon>Autotranscriptaviridae</taxon>
        <taxon>Studiervirinae</taxon>
        <taxon>Przondovirus</taxon>
        <taxon>Przondovirus K42PH8</taxon>
    </lineage>
</organism>
<keyword evidence="6" id="KW-0946">Virion</keyword>
<gene>
    <name evidence="12" type="ORF">K42PH8_LOCUS48</name>
</gene>
<comment type="subcellular location">
    <subcellularLocation>
        <location evidence="1">Virion</location>
    </subcellularLocation>
</comment>
<keyword evidence="10" id="KW-1238">Degradation of host capsule during virus entry</keyword>
<keyword evidence="2" id="KW-0945">Host-virus interaction</keyword>
<dbReference type="InterPro" id="IPR005604">
    <property type="entry name" value="Phage_T7_tail_fibre-like_N"/>
</dbReference>
<evidence type="ECO:0000256" key="5">
    <source>
        <dbReference type="ARBA" id="ARBA00022804"/>
    </source>
</evidence>
<keyword evidence="3" id="KW-1235">Degradation of host cell envelope components during virus entry</keyword>
<evidence type="ECO:0000256" key="6">
    <source>
        <dbReference type="ARBA" id="ARBA00022844"/>
    </source>
</evidence>
<dbReference type="Pfam" id="PF03906">
    <property type="entry name" value="Phage_T7_tail"/>
    <property type="match status" value="1"/>
</dbReference>
<keyword evidence="13" id="KW-1185">Reference proteome</keyword>
<name>A0AAV1MKJ1_9CAUD</name>
<dbReference type="Proteomes" id="UP001497409">
    <property type="component" value="Chromosome"/>
</dbReference>
<evidence type="ECO:0000256" key="10">
    <source>
        <dbReference type="ARBA" id="ARBA00035731"/>
    </source>
</evidence>